<keyword evidence="1" id="KW-0732">Signal</keyword>
<evidence type="ECO:0000313" key="4">
    <source>
        <dbReference type="Proteomes" id="UP000439994"/>
    </source>
</evidence>
<organism evidence="3 4">
    <name type="scientific">Psychrosphaera haliotis</name>
    <dbReference type="NCBI Taxonomy" id="555083"/>
    <lineage>
        <taxon>Bacteria</taxon>
        <taxon>Pseudomonadati</taxon>
        <taxon>Pseudomonadota</taxon>
        <taxon>Gammaproteobacteria</taxon>
        <taxon>Alteromonadales</taxon>
        <taxon>Pseudoalteromonadaceae</taxon>
        <taxon>Psychrosphaera</taxon>
    </lineage>
</organism>
<gene>
    <name evidence="3" type="ORF">GNP35_09375</name>
</gene>
<dbReference type="OrthoDB" id="9788260at2"/>
<dbReference type="RefSeq" id="WP_155695837.1">
    <property type="nucleotide sequence ID" value="NZ_BAAAFQ010000004.1"/>
</dbReference>
<dbReference type="AlphaFoldDB" id="A0A6N8FAZ3"/>
<feature type="signal peptide" evidence="1">
    <location>
        <begin position="1"/>
        <end position="24"/>
    </location>
</feature>
<dbReference type="PANTHER" id="PTHR11614">
    <property type="entry name" value="PHOSPHOLIPASE-RELATED"/>
    <property type="match status" value="1"/>
</dbReference>
<feature type="chain" id="PRO_5027111404" evidence="1">
    <location>
        <begin position="25"/>
        <end position="363"/>
    </location>
</feature>
<dbReference type="Pfam" id="PF12146">
    <property type="entry name" value="Hydrolase_4"/>
    <property type="match status" value="1"/>
</dbReference>
<dbReference type="SUPFAM" id="SSF53474">
    <property type="entry name" value="alpha/beta-Hydrolases"/>
    <property type="match status" value="1"/>
</dbReference>
<keyword evidence="3" id="KW-0378">Hydrolase</keyword>
<comment type="caution">
    <text evidence="3">The sequence shown here is derived from an EMBL/GenBank/DDBJ whole genome shotgun (WGS) entry which is preliminary data.</text>
</comment>
<evidence type="ECO:0000313" key="3">
    <source>
        <dbReference type="EMBL" id="MUH72679.1"/>
    </source>
</evidence>
<proteinExistence type="predicted"/>
<dbReference type="InterPro" id="IPR029058">
    <property type="entry name" value="AB_hydrolase_fold"/>
</dbReference>
<dbReference type="GO" id="GO:0016787">
    <property type="term" value="F:hydrolase activity"/>
    <property type="evidence" value="ECO:0007669"/>
    <property type="project" value="UniProtKB-KW"/>
</dbReference>
<accession>A0A6N8FAZ3</accession>
<dbReference type="InterPro" id="IPR051044">
    <property type="entry name" value="MAG_DAG_Lipase"/>
</dbReference>
<sequence length="363" mass="41157">MKLSKIILQSVWLFALLSSYNCHALVNPSKDIKDSMLDLKREATFTQFIKSTINPFWESYAVPGRFVNRQGLTIHFVEVGNEHAEHTIVISPGRVEGYLKYKELAFDLVEQGYRVFIIDHQGQGLSSRLLVNRHKGHVKHFDDYASDFNQFMTEIVEPKVVGSVSIVAHSMGSAIALRYLQTHQHKVNKTVFSSPMWGLPTGPIPAQVLKPVVKSAAWLVELVQPQTPYFVGSMDYESVPFATNSLTHSEPRYQYFRETYEQNPDLKLGGITYSWVVASINALDKAYAQLDRVRIPVMVFQASEDGVIDNEAQNKFCQRLKDVGNECETGQPIVFDGARHEIFIERDAIRAKAIKQMLAFIKS</sequence>
<protein>
    <submittedName>
        <fullName evidence="3">Alpha/beta fold hydrolase</fullName>
    </submittedName>
</protein>
<evidence type="ECO:0000256" key="1">
    <source>
        <dbReference type="SAM" id="SignalP"/>
    </source>
</evidence>
<evidence type="ECO:0000259" key="2">
    <source>
        <dbReference type="Pfam" id="PF12146"/>
    </source>
</evidence>
<dbReference type="Proteomes" id="UP000439994">
    <property type="component" value="Unassembled WGS sequence"/>
</dbReference>
<name>A0A6N8FAZ3_9GAMM</name>
<reference evidence="3 4" key="1">
    <citation type="submission" date="2019-11" db="EMBL/GenBank/DDBJ databases">
        <title>P. haliotis isolates from Z. marina roots.</title>
        <authorList>
            <person name="Cohen M."/>
            <person name="Jospin G."/>
            <person name="Eisen J.A."/>
            <person name="Coil D.A."/>
        </authorList>
    </citation>
    <scope>NUCLEOTIDE SEQUENCE [LARGE SCALE GENOMIC DNA]</scope>
    <source>
        <strain evidence="3 4">UCD-MCMsp1aY</strain>
    </source>
</reference>
<feature type="domain" description="Serine aminopeptidase S33" evidence="2">
    <location>
        <begin position="83"/>
        <end position="347"/>
    </location>
</feature>
<dbReference type="Gene3D" id="3.40.50.1820">
    <property type="entry name" value="alpha/beta hydrolase"/>
    <property type="match status" value="1"/>
</dbReference>
<dbReference type="InterPro" id="IPR022742">
    <property type="entry name" value="Hydrolase_4"/>
</dbReference>
<keyword evidence="4" id="KW-1185">Reference proteome</keyword>
<dbReference type="EMBL" id="WOCD01000003">
    <property type="protein sequence ID" value="MUH72679.1"/>
    <property type="molecule type" value="Genomic_DNA"/>
</dbReference>